<dbReference type="Gene3D" id="3.30.1490.20">
    <property type="entry name" value="ATP-grasp fold, A domain"/>
    <property type="match status" value="1"/>
</dbReference>
<keyword evidence="1" id="KW-0732">Signal</keyword>
<accession>Q21DV2</accession>
<dbReference type="HOGENOM" id="CLU_028596_0_0_6"/>
<keyword evidence="4" id="KW-1185">Reference proteome</keyword>
<dbReference type="KEGG" id="sde:Sde_3872"/>
<dbReference type="eggNOG" id="COG0574">
    <property type="taxonomic scope" value="Bacteria"/>
</dbReference>
<dbReference type="GO" id="GO:0005524">
    <property type="term" value="F:ATP binding"/>
    <property type="evidence" value="ECO:0007669"/>
    <property type="project" value="InterPro"/>
</dbReference>
<sequence>MNKNTPLLLICLVALLLYCQSATAAPRYSYTLADADTFTNLKAQPLGSQYAGVESVKIVYALGRERLYFVNSKRYSYHYSFCKDVLNYTSSLDTFNAHNYTLSPKRKYLLATLSYHPALDTYALELAPSDEMPLEQIQLLLTKLKHAFFAQHKLALLLNTSRLHLAAARLTHTATITPDALYKGQTYQLLTPGKAIGLLTEVDAAGIDALNLPEHTLALINGTPLTVPPLAGIITTDFQTPLSHMAVLSRNRGTVTIAQKFAPQHEQIKPLIGSWVELVADENGFSLSPSSQQAYNQWRKRKTTKSITLSSNLNPSPLLDITKLRYKDIERVGGKAANFAELQFVLTQVANSGLTNKTANAQPNIAAKTPEGAFAIPFYFYHQHIQQPAIQQALNAVLQLDSNTSDNHTLKQHLATLRDAIETAPLAPELVKAVEQRMVNGGFDRLRFRSSTNAEDLEGFSGAGLYTSKTGHLYKPKKNIERAIKKVWASTWRYAAYAERAYFGIEQHTVAMAVLAHRSFPNEIANGVAITRNLYRSDYPAFVINVQKGEESVVQPSPGVSVDQLISYRGVSDLTDEEGPPRYITYSSLNNGVPILTDEEIFTLTTVLDTLKKHFYHKVNKHHRRYKYQNFALDVEFKYMGPERVLYIKQARLFND</sequence>
<dbReference type="InterPro" id="IPR002192">
    <property type="entry name" value="PPDK_AMP/ATP-bd"/>
</dbReference>
<dbReference type="Proteomes" id="UP000001947">
    <property type="component" value="Chromosome"/>
</dbReference>
<dbReference type="SUPFAM" id="SSF56059">
    <property type="entry name" value="Glutathione synthetase ATP-binding domain-like"/>
    <property type="match status" value="1"/>
</dbReference>
<keyword evidence="3" id="KW-0418">Kinase</keyword>
<evidence type="ECO:0000259" key="2">
    <source>
        <dbReference type="Pfam" id="PF01326"/>
    </source>
</evidence>
<evidence type="ECO:0000313" key="4">
    <source>
        <dbReference type="Proteomes" id="UP000001947"/>
    </source>
</evidence>
<dbReference type="AlphaFoldDB" id="Q21DV2"/>
<dbReference type="GeneID" id="98615469"/>
<dbReference type="PANTHER" id="PTHR47453:SF1">
    <property type="entry name" value="PHOSPHOGLUCAN, WATER DIKINASE, CHLOROPLASTIC"/>
    <property type="match status" value="1"/>
</dbReference>
<dbReference type="GO" id="GO:0016301">
    <property type="term" value="F:kinase activity"/>
    <property type="evidence" value="ECO:0007669"/>
    <property type="project" value="UniProtKB-KW"/>
</dbReference>
<feature type="domain" description="Pyruvate phosphate dikinase AMP/ATP-binding" evidence="2">
    <location>
        <begin position="330"/>
        <end position="652"/>
    </location>
</feature>
<dbReference type="InterPro" id="IPR013815">
    <property type="entry name" value="ATP_grasp_subdomain_1"/>
</dbReference>
<feature type="signal peptide" evidence="1">
    <location>
        <begin position="1"/>
        <end position="24"/>
    </location>
</feature>
<dbReference type="PANTHER" id="PTHR47453">
    <property type="entry name" value="PHOSPHOGLUCAN, WATER DIKINASE, CHLOROPLASTIC"/>
    <property type="match status" value="1"/>
</dbReference>
<dbReference type="STRING" id="203122.Sde_3872"/>
<evidence type="ECO:0000256" key="1">
    <source>
        <dbReference type="SAM" id="SignalP"/>
    </source>
</evidence>
<reference evidence="3 4" key="1">
    <citation type="journal article" date="2008" name="PLoS Genet.">
        <title>Complete genome sequence of the complex carbohydrate-degrading marine bacterium, Saccharophagus degradans strain 2-40 T.</title>
        <authorList>
            <person name="Weiner R.M."/>
            <person name="Taylor L.E.II."/>
            <person name="Henrissat B."/>
            <person name="Hauser L."/>
            <person name="Land M."/>
            <person name="Coutinho P.M."/>
            <person name="Rancurel C."/>
            <person name="Saunders E.H."/>
            <person name="Longmire A.G."/>
            <person name="Zhang H."/>
            <person name="Bayer E.A."/>
            <person name="Gilbert H.J."/>
            <person name="Larimer F."/>
            <person name="Zhulin I.B."/>
            <person name="Ekborg N.A."/>
            <person name="Lamed R."/>
            <person name="Richardson P.M."/>
            <person name="Borovok I."/>
            <person name="Hutcheson S."/>
        </authorList>
    </citation>
    <scope>NUCLEOTIDE SEQUENCE [LARGE SCALE GENOMIC DNA]</scope>
    <source>
        <strain evidence="4">2-40 / ATCC 43961 / DSM 17024</strain>
    </source>
</reference>
<keyword evidence="3" id="KW-0808">Transferase</keyword>
<dbReference type="Pfam" id="PF01326">
    <property type="entry name" value="PPDK_N"/>
    <property type="match status" value="1"/>
</dbReference>
<protein>
    <submittedName>
        <fullName evidence="3">Phosphoenolpyruvate synthase/pyruvate phosphate dikinase-like protein</fullName>
    </submittedName>
</protein>
<feature type="chain" id="PRO_5004199886" evidence="1">
    <location>
        <begin position="25"/>
        <end position="656"/>
    </location>
</feature>
<evidence type="ECO:0000313" key="3">
    <source>
        <dbReference type="EMBL" id="ABD83127.1"/>
    </source>
</evidence>
<organism evidence="3 4">
    <name type="scientific">Saccharophagus degradans (strain 2-40 / ATCC 43961 / DSM 17024)</name>
    <dbReference type="NCBI Taxonomy" id="203122"/>
    <lineage>
        <taxon>Bacteria</taxon>
        <taxon>Pseudomonadati</taxon>
        <taxon>Pseudomonadota</taxon>
        <taxon>Gammaproteobacteria</taxon>
        <taxon>Cellvibrionales</taxon>
        <taxon>Cellvibrionaceae</taxon>
        <taxon>Saccharophagus</taxon>
    </lineage>
</organism>
<dbReference type="OrthoDB" id="1108665at2"/>
<gene>
    <name evidence="3" type="ordered locus">Sde_3872</name>
</gene>
<dbReference type="RefSeq" id="WP_011470342.1">
    <property type="nucleotide sequence ID" value="NC_007912.1"/>
</dbReference>
<proteinExistence type="predicted"/>
<name>Q21DV2_SACD2</name>
<keyword evidence="3" id="KW-0670">Pyruvate</keyword>
<dbReference type="EMBL" id="CP000282">
    <property type="protein sequence ID" value="ABD83127.1"/>
    <property type="molecule type" value="Genomic_DNA"/>
</dbReference>